<dbReference type="Proteomes" id="UP000237000">
    <property type="component" value="Unassembled WGS sequence"/>
</dbReference>
<gene>
    <name evidence="2" type="ORF">TorRG33x02_115500</name>
</gene>
<sequence length="74" mass="8053">MSLSQANDECIEILDKDINITFTFDAENESSQPNDASENGVKADVVPWSSGGGKPAKLRRSKWRTTSIIARAAI</sequence>
<reference evidence="3" key="1">
    <citation type="submission" date="2016-06" db="EMBL/GenBank/DDBJ databases">
        <title>Parallel loss of symbiosis genes in relatives of nitrogen-fixing non-legume Parasponia.</title>
        <authorList>
            <person name="Van Velzen R."/>
            <person name="Holmer R."/>
            <person name="Bu F."/>
            <person name="Rutten L."/>
            <person name="Van Zeijl A."/>
            <person name="Liu W."/>
            <person name="Santuari L."/>
            <person name="Cao Q."/>
            <person name="Sharma T."/>
            <person name="Shen D."/>
            <person name="Roswanjaya Y."/>
            <person name="Wardhani T."/>
            <person name="Kalhor M.S."/>
            <person name="Jansen J."/>
            <person name="Van den Hoogen J."/>
            <person name="Gungor B."/>
            <person name="Hartog M."/>
            <person name="Hontelez J."/>
            <person name="Verver J."/>
            <person name="Yang W.-C."/>
            <person name="Schijlen E."/>
            <person name="Repin R."/>
            <person name="Schilthuizen M."/>
            <person name="Schranz E."/>
            <person name="Heidstra R."/>
            <person name="Miyata K."/>
            <person name="Fedorova E."/>
            <person name="Kohlen W."/>
            <person name="Bisseling T."/>
            <person name="Smit S."/>
            <person name="Geurts R."/>
        </authorList>
    </citation>
    <scope>NUCLEOTIDE SEQUENCE [LARGE SCALE GENOMIC DNA]</scope>
    <source>
        <strain evidence="3">cv. RG33-2</strain>
    </source>
</reference>
<name>A0A2P5F4G8_TREOI</name>
<dbReference type="EMBL" id="JXTC01000063">
    <property type="protein sequence ID" value="PON92690.1"/>
    <property type="molecule type" value="Genomic_DNA"/>
</dbReference>
<dbReference type="AlphaFoldDB" id="A0A2P5F4G8"/>
<protein>
    <submittedName>
        <fullName evidence="2">Uncharacterized protein</fullName>
    </submittedName>
</protein>
<keyword evidence="3" id="KW-1185">Reference proteome</keyword>
<evidence type="ECO:0000313" key="3">
    <source>
        <dbReference type="Proteomes" id="UP000237000"/>
    </source>
</evidence>
<evidence type="ECO:0000313" key="2">
    <source>
        <dbReference type="EMBL" id="PON92690.1"/>
    </source>
</evidence>
<feature type="region of interest" description="Disordered" evidence="1">
    <location>
        <begin position="28"/>
        <end position="57"/>
    </location>
</feature>
<organism evidence="2 3">
    <name type="scientific">Trema orientale</name>
    <name type="common">Charcoal tree</name>
    <name type="synonym">Celtis orientalis</name>
    <dbReference type="NCBI Taxonomy" id="63057"/>
    <lineage>
        <taxon>Eukaryota</taxon>
        <taxon>Viridiplantae</taxon>
        <taxon>Streptophyta</taxon>
        <taxon>Embryophyta</taxon>
        <taxon>Tracheophyta</taxon>
        <taxon>Spermatophyta</taxon>
        <taxon>Magnoliopsida</taxon>
        <taxon>eudicotyledons</taxon>
        <taxon>Gunneridae</taxon>
        <taxon>Pentapetalae</taxon>
        <taxon>rosids</taxon>
        <taxon>fabids</taxon>
        <taxon>Rosales</taxon>
        <taxon>Cannabaceae</taxon>
        <taxon>Trema</taxon>
    </lineage>
</organism>
<dbReference type="InParanoid" id="A0A2P5F4G8"/>
<accession>A0A2P5F4G8</accession>
<proteinExistence type="predicted"/>
<evidence type="ECO:0000256" key="1">
    <source>
        <dbReference type="SAM" id="MobiDB-lite"/>
    </source>
</evidence>
<comment type="caution">
    <text evidence="2">The sequence shown here is derived from an EMBL/GenBank/DDBJ whole genome shotgun (WGS) entry which is preliminary data.</text>
</comment>